<dbReference type="OrthoDB" id="3162794at2759"/>
<gene>
    <name evidence="2" type="ORF">SAMEA4029010_CIC11G00000000023</name>
</gene>
<dbReference type="InterPro" id="IPR032675">
    <property type="entry name" value="LRR_dom_sf"/>
</dbReference>
<dbReference type="AlphaFoldDB" id="A0A1L0B7H3"/>
<evidence type="ECO:0000259" key="1">
    <source>
        <dbReference type="PROSITE" id="PS50181"/>
    </source>
</evidence>
<evidence type="ECO:0000313" key="2">
    <source>
        <dbReference type="EMBL" id="SGZ47024.1"/>
    </source>
</evidence>
<sequence length="570" mass="64543">MFCDLPDDVILHTCRWLPQGDLLNLALSSSHYYEVIHAKLYEIVVIDSSRRQFDDVFDEKSRLYWFSSHAFASEPTVIRSLYALKTFFRNLMKNPQYGRHVRQLVVHDEFPDIPELELAGYLCLVLPSLVNLLVLNWYAVSQPLNAKLVKLLPHPENLVSLCGNFQFVASELPSDRFPCLGHLDLSNVSSHKALRNIDMDRFPNLHSLTLAKKPSNNMLQFTSRVSNCCQSALNTSVESLPYGDPASYISCLFSTINPSRLQLSSLILKDISLSAKDGYLLLENIEVPHLQKLSLDNCGEALFESTYNEIPVRRRTPPPELFLDVLAKHLSHLESLNLNLSNELCYNRSTFSAIKTVLPLKRLGVHIKVFKSDEAINLAPLVDSLQSHCDSLEYLNLCCDVVESSVSICPKKNNRYSLKSVIGLSNLRKLKVLKLPLSYSQIAEVANVLSPLTNLHLLQLGITDGPCKASKAACSTCNETLIYALYNTNCLISQDYFNCPSSFISNIEQNKTQEYVNFSKKFRSIFKLLQYMRFDLKNQSLLYDCQDASNIIAKDTSLVDSYDSLVHRHI</sequence>
<proteinExistence type="predicted"/>
<dbReference type="EMBL" id="LT635756">
    <property type="protein sequence ID" value="SGZ47024.1"/>
    <property type="molecule type" value="Genomic_DNA"/>
</dbReference>
<organism evidence="2 3">
    <name type="scientific">Sungouiella intermedia</name>
    <dbReference type="NCBI Taxonomy" id="45354"/>
    <lineage>
        <taxon>Eukaryota</taxon>
        <taxon>Fungi</taxon>
        <taxon>Dikarya</taxon>
        <taxon>Ascomycota</taxon>
        <taxon>Saccharomycotina</taxon>
        <taxon>Pichiomycetes</taxon>
        <taxon>Metschnikowiaceae</taxon>
        <taxon>Sungouiella</taxon>
    </lineage>
</organism>
<dbReference type="CDD" id="cd09917">
    <property type="entry name" value="F-box_SF"/>
    <property type="match status" value="1"/>
</dbReference>
<name>A0A1L0B7H3_9ASCO</name>
<keyword evidence="3" id="KW-1185">Reference proteome</keyword>
<dbReference type="Gene3D" id="3.80.10.10">
    <property type="entry name" value="Ribonuclease Inhibitor"/>
    <property type="match status" value="1"/>
</dbReference>
<feature type="domain" description="F-box" evidence="1">
    <location>
        <begin position="1"/>
        <end position="44"/>
    </location>
</feature>
<accession>A0A1L0B7H3</accession>
<dbReference type="PROSITE" id="PS50181">
    <property type="entry name" value="FBOX"/>
    <property type="match status" value="1"/>
</dbReference>
<dbReference type="InterPro" id="IPR001810">
    <property type="entry name" value="F-box_dom"/>
</dbReference>
<evidence type="ECO:0000313" key="3">
    <source>
        <dbReference type="Proteomes" id="UP000182334"/>
    </source>
</evidence>
<dbReference type="Proteomes" id="UP000182334">
    <property type="component" value="Chromosome I"/>
</dbReference>
<reference evidence="2 3" key="1">
    <citation type="submission" date="2016-10" db="EMBL/GenBank/DDBJ databases">
        <authorList>
            <person name="de Groot N.N."/>
        </authorList>
    </citation>
    <scope>NUCLEOTIDE SEQUENCE [LARGE SCALE GENOMIC DNA]</scope>
    <source>
        <strain evidence="2 3">CBS 141442</strain>
    </source>
</reference>
<protein>
    <submittedName>
        <fullName evidence="2">CIC11C00000000023</fullName>
    </submittedName>
</protein>